<feature type="compositionally biased region" description="Basic residues" evidence="1">
    <location>
        <begin position="1"/>
        <end position="13"/>
    </location>
</feature>
<proteinExistence type="predicted"/>
<feature type="region of interest" description="Disordered" evidence="1">
    <location>
        <begin position="1"/>
        <end position="125"/>
    </location>
</feature>
<gene>
    <name evidence="2" type="ORF">AVDCRST_MAG79-921</name>
</gene>
<sequence>MTRRRPVVLRRPGRAAQARGDDHEHEQPGDRREHGRQVAGEHAEGGGAGEDGGHDDDLGRRGGPGRRTVRPAHERWRTAGAGRRSVIGSERPTRERGRQGASPPRLHLLTAVSPRGVRAPSRRQA</sequence>
<feature type="compositionally biased region" description="Basic and acidic residues" evidence="1">
    <location>
        <begin position="19"/>
        <end position="44"/>
    </location>
</feature>
<evidence type="ECO:0000313" key="2">
    <source>
        <dbReference type="EMBL" id="CAA9531055.1"/>
    </source>
</evidence>
<reference evidence="2" key="1">
    <citation type="submission" date="2020-02" db="EMBL/GenBank/DDBJ databases">
        <authorList>
            <person name="Meier V. D."/>
        </authorList>
    </citation>
    <scope>NUCLEOTIDE SEQUENCE</scope>
    <source>
        <strain evidence="2">AVDCRST_MAG79</strain>
    </source>
</reference>
<accession>A0A6J4TSD9</accession>
<dbReference type="EMBL" id="CADCWC010000164">
    <property type="protein sequence ID" value="CAA9531055.1"/>
    <property type="molecule type" value="Genomic_DNA"/>
</dbReference>
<protein>
    <submittedName>
        <fullName evidence="2">Uncharacterized protein</fullName>
    </submittedName>
</protein>
<evidence type="ECO:0000256" key="1">
    <source>
        <dbReference type="SAM" id="MobiDB-lite"/>
    </source>
</evidence>
<feature type="compositionally biased region" description="Basic and acidic residues" evidence="1">
    <location>
        <begin position="51"/>
        <end position="60"/>
    </location>
</feature>
<dbReference type="AlphaFoldDB" id="A0A6J4TSD9"/>
<organism evidence="2">
    <name type="scientific">uncultured Thermoleophilia bacterium</name>
    <dbReference type="NCBI Taxonomy" id="1497501"/>
    <lineage>
        <taxon>Bacteria</taxon>
        <taxon>Bacillati</taxon>
        <taxon>Actinomycetota</taxon>
        <taxon>Thermoleophilia</taxon>
        <taxon>environmental samples</taxon>
    </lineage>
</organism>
<name>A0A6J4TSD9_9ACTN</name>